<protein>
    <submittedName>
        <fullName evidence="7">Nucleolar complex protein 2 homolog</fullName>
    </submittedName>
</protein>
<dbReference type="SUPFAM" id="SSF48371">
    <property type="entry name" value="ARM repeat"/>
    <property type="match status" value="1"/>
</dbReference>
<dbReference type="GO" id="GO:0042393">
    <property type="term" value="F:histone binding"/>
    <property type="evidence" value="ECO:0007669"/>
    <property type="project" value="TreeGrafter"/>
</dbReference>
<sequence>MQEDTSRKVDEPPNFLNTDDVGSFLDLKAEFIKRRDAALIGKQASHIYSNSTLRNKKNILAITKEEKKAKQELSERRAQRIRQNEEEIRKEEQQRLRQQQILEQKAIIYERMSHGEKLTYEDGREAEFLVDFHNKKKELEAGCSSSCTQNDDLTDDELRRSDDDDENQRVKEAPLVVHYDPFEEKGRVFGASHVPLPTLNEEAREKKIAELKSMTEETKLERTKRKLQRNAEKEEERYRVNKIRQRMGMSLLESSDEEEQELSSTNDDIQSSSTPAESNVIDNQMTKEDEKPKKFGVREWDRGKVGHMRWIEAQREDRDEEFAPPASYREIKQLAEIAVRDPELYQFLKKEEADIFDEQDKNDRDEIEIEREDDELSDDEISKSEEQISESGDGQSSVSLKPDPETGRLIVSDGLVDFLESVLSDPESVGKATFRYAVETSVKAFISCIARVGGGYSKLTKEEKLDYVVYDEQIFDRVLRLCFQTMGRSLYRLLNPCSHFKNWQRHKSLAKCYLEAVHIFLLELNSNQVIVAAIRAVADLVDLFIHFPKLTKNIIKCLVRIWSQQQIEEARCIAFVVLCKISRMDSNFFPKIYKSCYVAFIANCKLINEETLPFINFMKASFIEFTLMYPKLAYQYAFVYIRQFAIHIRNAMIAKRKDLIQRVYNWQFLKGLLLWTSLICEGTQRFGEKPSSTNNFDEDCRNNWFKELTHPLVEIVLIMGRLFPSSKYLPIRIHCLRMLLNIQRDCNVFVPTLAFAIELLDDLAQMDVKKPKAGKGTTKGVNLEKMLRLSNEQFEDAGVRLHLAQQLFMSSEEAIKLLKSSERHSETLLTPLQGRLRIFLKKCANREHGRFLNH</sequence>
<dbReference type="GO" id="GO:0042273">
    <property type="term" value="P:ribosomal large subunit biogenesis"/>
    <property type="evidence" value="ECO:0007669"/>
    <property type="project" value="TreeGrafter"/>
</dbReference>
<evidence type="ECO:0000256" key="3">
    <source>
        <dbReference type="ARBA" id="ARBA00023242"/>
    </source>
</evidence>
<feature type="region of interest" description="Disordered" evidence="5">
    <location>
        <begin position="252"/>
        <end position="297"/>
    </location>
</feature>
<organism evidence="6 7">
    <name type="scientific">Meloidogyne incognita</name>
    <name type="common">Southern root-knot nematode worm</name>
    <name type="synonym">Oxyuris incognita</name>
    <dbReference type="NCBI Taxonomy" id="6306"/>
    <lineage>
        <taxon>Eukaryota</taxon>
        <taxon>Metazoa</taxon>
        <taxon>Ecdysozoa</taxon>
        <taxon>Nematoda</taxon>
        <taxon>Chromadorea</taxon>
        <taxon>Rhabditida</taxon>
        <taxon>Tylenchina</taxon>
        <taxon>Tylenchomorpha</taxon>
        <taxon>Tylenchoidea</taxon>
        <taxon>Meloidogynidae</taxon>
        <taxon>Meloidogyninae</taxon>
        <taxon>Meloidogyne</taxon>
        <taxon>Meloidogyne incognita group</taxon>
    </lineage>
</organism>
<feature type="compositionally biased region" description="Basic and acidic residues" evidence="5">
    <location>
        <begin position="285"/>
        <end position="297"/>
    </location>
</feature>
<dbReference type="PANTHER" id="PTHR12687">
    <property type="entry name" value="NUCLEOLAR COMPLEX 2 AND RAD4-RELATED"/>
    <property type="match status" value="1"/>
</dbReference>
<reference evidence="7" key="1">
    <citation type="submission" date="2022-11" db="UniProtKB">
        <authorList>
            <consortium name="WormBaseParasite"/>
        </authorList>
    </citation>
    <scope>IDENTIFICATION</scope>
</reference>
<comment type="similarity">
    <text evidence="2">Belongs to the NOC2 family.</text>
</comment>
<dbReference type="InterPro" id="IPR005343">
    <property type="entry name" value="Noc2"/>
</dbReference>
<feature type="compositionally biased region" description="Basic and acidic residues" evidence="5">
    <location>
        <begin position="156"/>
        <end position="170"/>
    </location>
</feature>
<evidence type="ECO:0000256" key="5">
    <source>
        <dbReference type="SAM" id="MobiDB-lite"/>
    </source>
</evidence>
<keyword evidence="6" id="KW-1185">Reference proteome</keyword>
<keyword evidence="4" id="KW-0175">Coiled coil</keyword>
<dbReference type="Proteomes" id="UP000887563">
    <property type="component" value="Unplaced"/>
</dbReference>
<evidence type="ECO:0000256" key="4">
    <source>
        <dbReference type="SAM" id="Coils"/>
    </source>
</evidence>
<evidence type="ECO:0000313" key="7">
    <source>
        <dbReference type="WBParaSite" id="Minc3s02124g28430"/>
    </source>
</evidence>
<dbReference type="AlphaFoldDB" id="A0A914MP14"/>
<keyword evidence="3" id="KW-0539">Nucleus</keyword>
<feature type="compositionally biased region" description="Acidic residues" evidence="5">
    <location>
        <begin position="365"/>
        <end position="379"/>
    </location>
</feature>
<name>A0A914MP14_MELIC</name>
<evidence type="ECO:0000256" key="1">
    <source>
        <dbReference type="ARBA" id="ARBA00004123"/>
    </source>
</evidence>
<feature type="region of interest" description="Disordered" evidence="5">
    <location>
        <begin position="140"/>
        <end position="170"/>
    </location>
</feature>
<feature type="region of interest" description="Disordered" evidence="5">
    <location>
        <begin position="356"/>
        <end position="403"/>
    </location>
</feature>
<dbReference type="GO" id="GO:0000122">
    <property type="term" value="P:negative regulation of transcription by RNA polymerase II"/>
    <property type="evidence" value="ECO:0007669"/>
    <property type="project" value="TreeGrafter"/>
</dbReference>
<dbReference type="PANTHER" id="PTHR12687:SF4">
    <property type="entry name" value="NUCLEOLAR COMPLEX PROTEIN 2 HOMOLOG"/>
    <property type="match status" value="1"/>
</dbReference>
<feature type="coiled-coil region" evidence="4">
    <location>
        <begin position="64"/>
        <end position="102"/>
    </location>
</feature>
<feature type="compositionally biased region" description="Polar residues" evidence="5">
    <location>
        <begin position="265"/>
        <end position="284"/>
    </location>
</feature>
<dbReference type="InterPro" id="IPR016024">
    <property type="entry name" value="ARM-type_fold"/>
</dbReference>
<dbReference type="GO" id="GO:0005730">
    <property type="term" value="C:nucleolus"/>
    <property type="evidence" value="ECO:0007669"/>
    <property type="project" value="TreeGrafter"/>
</dbReference>
<dbReference type="Pfam" id="PF03715">
    <property type="entry name" value="Noc2"/>
    <property type="match status" value="1"/>
</dbReference>
<accession>A0A914MP14</accession>
<dbReference type="GO" id="GO:0030690">
    <property type="term" value="C:Noc1p-Noc2p complex"/>
    <property type="evidence" value="ECO:0007669"/>
    <property type="project" value="TreeGrafter"/>
</dbReference>
<dbReference type="GO" id="GO:0005654">
    <property type="term" value="C:nucleoplasm"/>
    <property type="evidence" value="ECO:0007669"/>
    <property type="project" value="TreeGrafter"/>
</dbReference>
<feature type="region of interest" description="Disordered" evidence="5">
    <location>
        <begin position="214"/>
        <end position="237"/>
    </location>
</feature>
<evidence type="ECO:0000256" key="2">
    <source>
        <dbReference type="ARBA" id="ARBA00005907"/>
    </source>
</evidence>
<dbReference type="GO" id="GO:0003714">
    <property type="term" value="F:transcription corepressor activity"/>
    <property type="evidence" value="ECO:0007669"/>
    <property type="project" value="TreeGrafter"/>
</dbReference>
<dbReference type="GO" id="GO:0030691">
    <property type="term" value="C:Noc2p-Noc3p complex"/>
    <property type="evidence" value="ECO:0007669"/>
    <property type="project" value="TreeGrafter"/>
</dbReference>
<evidence type="ECO:0000313" key="6">
    <source>
        <dbReference type="Proteomes" id="UP000887563"/>
    </source>
</evidence>
<dbReference type="WBParaSite" id="Minc3s02124g28430">
    <property type="protein sequence ID" value="Minc3s02124g28430"/>
    <property type="gene ID" value="Minc3s02124g28430"/>
</dbReference>
<proteinExistence type="inferred from homology"/>
<comment type="subcellular location">
    <subcellularLocation>
        <location evidence="1">Nucleus</location>
    </subcellularLocation>
</comment>